<organism evidence="3">
    <name type="scientific">Brugia malayi</name>
    <name type="common">Filarial nematode worm</name>
    <dbReference type="NCBI Taxonomy" id="6279"/>
    <lineage>
        <taxon>Eukaryota</taxon>
        <taxon>Metazoa</taxon>
        <taxon>Ecdysozoa</taxon>
        <taxon>Nematoda</taxon>
        <taxon>Chromadorea</taxon>
        <taxon>Rhabditida</taxon>
        <taxon>Spirurina</taxon>
        <taxon>Spiruromorpha</taxon>
        <taxon>Filarioidea</taxon>
        <taxon>Onchocercidae</taxon>
        <taxon>Brugia</taxon>
    </lineage>
</organism>
<sequence>MARLRGLNNKVFHEDSHSTQNGTSTNSRFYQYREQRSQRSEPSRKEATLFHKETGKKERSSKFAFTKVYLNKDCVTSTIFIQTTFFTWLLSVATSLLMRDNSWATRTE</sequence>
<reference evidence="3" key="2">
    <citation type="submission" date="2019-04" db="EMBL/GenBank/DDBJ databases">
        <authorList>
            <person name="Howe K."/>
            <person name="Paulini M."/>
            <person name="Williams G."/>
        </authorList>
    </citation>
    <scope>NUCLEOTIDE SEQUENCE [LARGE SCALE GENOMIC DNA]</scope>
    <source>
        <strain evidence="3">FR3</strain>
    </source>
</reference>
<accession>A0A4E9F877</accession>
<dbReference type="WBParaSite" id="Bm204.1">
    <property type="protein sequence ID" value="Bm204.1"/>
    <property type="gene ID" value="WBGene00220465"/>
</dbReference>
<feature type="transmembrane region" description="Helical" evidence="2">
    <location>
        <begin position="79"/>
        <end position="98"/>
    </location>
</feature>
<keyword evidence="4" id="KW-1185">Reference proteome</keyword>
<dbReference type="CTD" id="66059533"/>
<dbReference type="EMBL" id="CAAKNF010000192">
    <property type="protein sequence ID" value="VIO92520.1"/>
    <property type="molecule type" value="Genomic_DNA"/>
</dbReference>
<reference evidence="5" key="3">
    <citation type="submission" date="2022-04" db="UniProtKB">
        <authorList>
            <consortium name="WormBaseParasite"/>
        </authorList>
    </citation>
    <scope>IDENTIFICATION</scope>
</reference>
<dbReference type="KEGG" id="bmy:BM_BM204"/>
<evidence type="ECO:0000256" key="2">
    <source>
        <dbReference type="SAM" id="Phobius"/>
    </source>
</evidence>
<accession>A0A8L7SX10</accession>
<feature type="region of interest" description="Disordered" evidence="1">
    <location>
        <begin position="1"/>
        <end position="52"/>
    </location>
</feature>
<keyword evidence="2" id="KW-0812">Transmembrane</keyword>
<reference evidence="4" key="1">
    <citation type="journal article" date="2007" name="Science">
        <title>Draft genome of the filarial nematode parasite Brugia malayi.</title>
        <authorList>
            <person name="Ghedin E."/>
            <person name="Wang S."/>
            <person name="Spiro D."/>
            <person name="Caler E."/>
            <person name="Zhao Q."/>
            <person name="Crabtree J."/>
            <person name="Allen J.E."/>
            <person name="Delcher A.L."/>
            <person name="Guiliano D.B."/>
            <person name="Miranda-Saavedra D."/>
            <person name="Angiuoli S.V."/>
            <person name="Creasy T."/>
            <person name="Amedeo P."/>
            <person name="Haas B."/>
            <person name="El-Sayed N.M."/>
            <person name="Wortman J.R."/>
            <person name="Feldblyum T."/>
            <person name="Tallon L."/>
            <person name="Schatz M."/>
            <person name="Shumway M."/>
            <person name="Koo H."/>
            <person name="Salzberg S.L."/>
            <person name="Schobel S."/>
            <person name="Pertea M."/>
            <person name="Pop M."/>
            <person name="White O."/>
            <person name="Barton G.J."/>
            <person name="Carlow C.K."/>
            <person name="Crawford M.J."/>
            <person name="Daub J."/>
            <person name="Dimmic M.W."/>
            <person name="Estes C.F."/>
            <person name="Foster J.M."/>
            <person name="Ganatra M."/>
            <person name="Gregory W.F."/>
            <person name="Johnson N.M."/>
            <person name="Jin J."/>
            <person name="Komuniecki R."/>
            <person name="Korf I."/>
            <person name="Kumar S."/>
            <person name="Laney S."/>
            <person name="Li B.W."/>
            <person name="Li W."/>
            <person name="Lindblom T.H."/>
            <person name="Lustigman S."/>
            <person name="Ma D."/>
            <person name="Maina C.V."/>
            <person name="Martin D.M."/>
            <person name="McCarter J.P."/>
            <person name="McReynolds L."/>
            <person name="Mitreva M."/>
            <person name="Nutman T.B."/>
            <person name="Parkinson J."/>
            <person name="Peregrin-Alvarez J.M."/>
            <person name="Poole C."/>
            <person name="Ren Q."/>
            <person name="Saunders L."/>
            <person name="Sluder A.E."/>
            <person name="Smith K."/>
            <person name="Stanke M."/>
            <person name="Unnasch T.R."/>
            <person name="Ware J."/>
            <person name="Wei A.D."/>
            <person name="Weil G."/>
            <person name="Williams D.J."/>
            <person name="Zhang Y."/>
            <person name="Williams S.A."/>
            <person name="Fraser-Liggett C."/>
            <person name="Slatko B."/>
            <person name="Blaxter M.L."/>
            <person name="Scott A.L."/>
        </authorList>
    </citation>
    <scope>NUCLEOTIDE SEQUENCE</scope>
    <source>
        <strain evidence="4">FR3</strain>
    </source>
</reference>
<feature type="compositionally biased region" description="Basic and acidic residues" evidence="1">
    <location>
        <begin position="31"/>
        <end position="52"/>
    </location>
</feature>
<evidence type="ECO:0000313" key="4">
    <source>
        <dbReference type="Proteomes" id="UP000006672"/>
    </source>
</evidence>
<keyword evidence="2" id="KW-1133">Transmembrane helix</keyword>
<protein>
    <submittedName>
        <fullName evidence="3 5">Uncharacterized protein</fullName>
    </submittedName>
</protein>
<keyword evidence="2" id="KW-0472">Membrane</keyword>
<dbReference type="RefSeq" id="XP_042933661.1">
    <property type="nucleotide sequence ID" value="XM_043077727.1"/>
</dbReference>
<evidence type="ECO:0000256" key="1">
    <source>
        <dbReference type="SAM" id="MobiDB-lite"/>
    </source>
</evidence>
<dbReference type="GeneID" id="66059533"/>
<proteinExistence type="predicted"/>
<name>A0A4E9F877_BRUMA</name>
<evidence type="ECO:0000313" key="5">
    <source>
        <dbReference type="WBParaSite" id="Bm204.1"/>
    </source>
</evidence>
<evidence type="ECO:0000313" key="3">
    <source>
        <dbReference type="EMBL" id="VIO92520.1"/>
    </source>
</evidence>
<gene>
    <name evidence="3" type="primary">Bm204</name>
    <name evidence="3" type="ORF">BM_BM204</name>
</gene>
<dbReference type="AlphaFoldDB" id="A0A4E9F877"/>
<dbReference type="Proteomes" id="UP000006672">
    <property type="component" value="Unassembled WGS sequence"/>
</dbReference>